<protein>
    <submittedName>
        <fullName evidence="2">Uncharacterized protein</fullName>
    </submittedName>
</protein>
<dbReference type="Proteomes" id="UP001642484">
    <property type="component" value="Unassembled WGS sequence"/>
</dbReference>
<dbReference type="EMBL" id="CAXAMN010004536">
    <property type="protein sequence ID" value="CAK9009820.1"/>
    <property type="molecule type" value="Genomic_DNA"/>
</dbReference>
<feature type="region of interest" description="Disordered" evidence="1">
    <location>
        <begin position="178"/>
        <end position="202"/>
    </location>
</feature>
<name>A0ABP0J630_9DINO</name>
<evidence type="ECO:0000256" key="1">
    <source>
        <dbReference type="SAM" id="MobiDB-lite"/>
    </source>
</evidence>
<gene>
    <name evidence="2" type="ORF">CCMP2556_LOCUS9828</name>
</gene>
<keyword evidence="3" id="KW-1185">Reference proteome</keyword>
<sequence>MTPRLCKSLAQELPSAAPKRCREALEELLEKAQERKKDLAPDLCKALITFVASMAAPRVPMCMSLQFLCLELLGRAGSSVRAYEDDASKADVQAFFFKLMKKEAKTQPCFKPRIMVLMLQYLLRWLHSSNAQKCLSKEGAFKAEVVTSLLDAWCSEMARCIRWPGRWQLKARGDGRRLRETTTGLGGDMNDATGAEVSPNAD</sequence>
<evidence type="ECO:0000313" key="3">
    <source>
        <dbReference type="Proteomes" id="UP001642484"/>
    </source>
</evidence>
<organism evidence="2 3">
    <name type="scientific">Durusdinium trenchii</name>
    <dbReference type="NCBI Taxonomy" id="1381693"/>
    <lineage>
        <taxon>Eukaryota</taxon>
        <taxon>Sar</taxon>
        <taxon>Alveolata</taxon>
        <taxon>Dinophyceae</taxon>
        <taxon>Suessiales</taxon>
        <taxon>Symbiodiniaceae</taxon>
        <taxon>Durusdinium</taxon>
    </lineage>
</organism>
<proteinExistence type="predicted"/>
<accession>A0ABP0J630</accession>
<evidence type="ECO:0000313" key="2">
    <source>
        <dbReference type="EMBL" id="CAK9009820.1"/>
    </source>
</evidence>
<comment type="caution">
    <text evidence="2">The sequence shown here is derived from an EMBL/GenBank/DDBJ whole genome shotgun (WGS) entry which is preliminary data.</text>
</comment>
<reference evidence="2 3" key="1">
    <citation type="submission" date="2024-02" db="EMBL/GenBank/DDBJ databases">
        <authorList>
            <person name="Chen Y."/>
            <person name="Shah S."/>
            <person name="Dougan E. K."/>
            <person name="Thang M."/>
            <person name="Chan C."/>
        </authorList>
    </citation>
    <scope>NUCLEOTIDE SEQUENCE [LARGE SCALE GENOMIC DNA]</scope>
</reference>